<reference evidence="2 3" key="1">
    <citation type="journal article" date="2019" name="Sci. Rep.">
        <title>Orb-weaving spider Araneus ventricosus genome elucidates the spidroin gene catalogue.</title>
        <authorList>
            <person name="Kono N."/>
            <person name="Nakamura H."/>
            <person name="Ohtoshi R."/>
            <person name="Moran D.A.P."/>
            <person name="Shinohara A."/>
            <person name="Yoshida Y."/>
            <person name="Fujiwara M."/>
            <person name="Mori M."/>
            <person name="Tomita M."/>
            <person name="Arakawa K."/>
        </authorList>
    </citation>
    <scope>NUCLEOTIDE SEQUENCE [LARGE SCALE GENOMIC DNA]</scope>
</reference>
<feature type="region of interest" description="Disordered" evidence="1">
    <location>
        <begin position="1"/>
        <end position="33"/>
    </location>
</feature>
<dbReference type="Proteomes" id="UP000499080">
    <property type="component" value="Unassembled WGS sequence"/>
</dbReference>
<accession>A0A4Y2VTD3</accession>
<comment type="caution">
    <text evidence="2">The sequence shown here is derived from an EMBL/GenBank/DDBJ whole genome shotgun (WGS) entry which is preliminary data.</text>
</comment>
<sequence length="80" mass="8656">MAHAPSGVCSSFPSSSSTPSPILPKAESEGSSSDKTAAFHGLLFSQHRISSLQYVRDRYLSGFQSIYHGFGTCHPQWIPV</sequence>
<protein>
    <submittedName>
        <fullName evidence="2">Uncharacterized protein</fullName>
    </submittedName>
</protein>
<keyword evidence="3" id="KW-1185">Reference proteome</keyword>
<organism evidence="2 3">
    <name type="scientific">Araneus ventricosus</name>
    <name type="common">Orbweaver spider</name>
    <name type="synonym">Epeira ventricosa</name>
    <dbReference type="NCBI Taxonomy" id="182803"/>
    <lineage>
        <taxon>Eukaryota</taxon>
        <taxon>Metazoa</taxon>
        <taxon>Ecdysozoa</taxon>
        <taxon>Arthropoda</taxon>
        <taxon>Chelicerata</taxon>
        <taxon>Arachnida</taxon>
        <taxon>Araneae</taxon>
        <taxon>Araneomorphae</taxon>
        <taxon>Entelegynae</taxon>
        <taxon>Araneoidea</taxon>
        <taxon>Araneidae</taxon>
        <taxon>Araneus</taxon>
    </lineage>
</organism>
<evidence type="ECO:0000313" key="3">
    <source>
        <dbReference type="Proteomes" id="UP000499080"/>
    </source>
</evidence>
<dbReference type="AlphaFoldDB" id="A0A4Y2VTD3"/>
<evidence type="ECO:0000313" key="2">
    <source>
        <dbReference type="EMBL" id="GBO27120.1"/>
    </source>
</evidence>
<evidence type="ECO:0000256" key="1">
    <source>
        <dbReference type="SAM" id="MobiDB-lite"/>
    </source>
</evidence>
<gene>
    <name evidence="2" type="ORF">AVEN_76639_1</name>
</gene>
<dbReference type="EMBL" id="BGPR01050109">
    <property type="protein sequence ID" value="GBO27120.1"/>
    <property type="molecule type" value="Genomic_DNA"/>
</dbReference>
<feature type="non-terminal residue" evidence="2">
    <location>
        <position position="80"/>
    </location>
</feature>
<feature type="compositionally biased region" description="Low complexity" evidence="1">
    <location>
        <begin position="1"/>
        <end position="24"/>
    </location>
</feature>
<name>A0A4Y2VTD3_ARAVE</name>
<proteinExistence type="predicted"/>